<proteinExistence type="predicted"/>
<organism evidence="1 2">
    <name type="scientific">Hypholoma sublateritium (strain FD-334 SS-4)</name>
    <dbReference type="NCBI Taxonomy" id="945553"/>
    <lineage>
        <taxon>Eukaryota</taxon>
        <taxon>Fungi</taxon>
        <taxon>Dikarya</taxon>
        <taxon>Basidiomycota</taxon>
        <taxon>Agaricomycotina</taxon>
        <taxon>Agaricomycetes</taxon>
        <taxon>Agaricomycetidae</taxon>
        <taxon>Agaricales</taxon>
        <taxon>Agaricineae</taxon>
        <taxon>Strophariaceae</taxon>
        <taxon>Hypholoma</taxon>
    </lineage>
</organism>
<dbReference type="Proteomes" id="UP000054270">
    <property type="component" value="Unassembled WGS sequence"/>
</dbReference>
<keyword evidence="2" id="KW-1185">Reference proteome</keyword>
<sequence>METPAKLPLDILGYIVDIVGAFGRQPSIYAGTPSLKTLSLTCKFMVPICRRHLFSNINFALFTSRHLPWRNGRSEFLLSHPIITTHYLKNLVLDISQEFMISALEYDLLQIICDSSFLTSFHIRSIYMTWNEVPERLKSIILSLIQKPTLHHLTLERMNNFPAAAFSLCCGLTELTLKGIYKLAPHRADDAMQSPKITALVSSNCSVDDTLAVLMGPVGQSRVGEVNSMIGFDCLRDASFYISTQAEGFQLCQVLERATCLEKLEIQGDVYTIYFHSWSDEVHTY</sequence>
<evidence type="ECO:0008006" key="3">
    <source>
        <dbReference type="Google" id="ProtNLM"/>
    </source>
</evidence>
<name>A0A0D2LBP5_HYPSF</name>
<gene>
    <name evidence="1" type="ORF">HYPSUDRAFT_481475</name>
</gene>
<evidence type="ECO:0000313" key="1">
    <source>
        <dbReference type="EMBL" id="KJA24647.1"/>
    </source>
</evidence>
<dbReference type="EMBL" id="KN817536">
    <property type="protein sequence ID" value="KJA24647.1"/>
    <property type="molecule type" value="Genomic_DNA"/>
</dbReference>
<dbReference type="OMA" id="PANTLEC"/>
<protein>
    <recommendedName>
        <fullName evidence="3">F-box domain-containing protein</fullName>
    </recommendedName>
</protein>
<dbReference type="OrthoDB" id="2745898at2759"/>
<accession>A0A0D2LBP5</accession>
<dbReference type="SUPFAM" id="SSF52047">
    <property type="entry name" value="RNI-like"/>
    <property type="match status" value="1"/>
</dbReference>
<reference evidence="2" key="1">
    <citation type="submission" date="2014-04" db="EMBL/GenBank/DDBJ databases">
        <title>Evolutionary Origins and Diversification of the Mycorrhizal Mutualists.</title>
        <authorList>
            <consortium name="DOE Joint Genome Institute"/>
            <consortium name="Mycorrhizal Genomics Consortium"/>
            <person name="Kohler A."/>
            <person name="Kuo A."/>
            <person name="Nagy L.G."/>
            <person name="Floudas D."/>
            <person name="Copeland A."/>
            <person name="Barry K.W."/>
            <person name="Cichocki N."/>
            <person name="Veneault-Fourrey C."/>
            <person name="LaButti K."/>
            <person name="Lindquist E.A."/>
            <person name="Lipzen A."/>
            <person name="Lundell T."/>
            <person name="Morin E."/>
            <person name="Murat C."/>
            <person name="Riley R."/>
            <person name="Ohm R."/>
            <person name="Sun H."/>
            <person name="Tunlid A."/>
            <person name="Henrissat B."/>
            <person name="Grigoriev I.V."/>
            <person name="Hibbett D.S."/>
            <person name="Martin F."/>
        </authorList>
    </citation>
    <scope>NUCLEOTIDE SEQUENCE [LARGE SCALE GENOMIC DNA]</scope>
    <source>
        <strain evidence="2">FD-334 SS-4</strain>
    </source>
</reference>
<evidence type="ECO:0000313" key="2">
    <source>
        <dbReference type="Proteomes" id="UP000054270"/>
    </source>
</evidence>
<dbReference type="AlphaFoldDB" id="A0A0D2LBP5"/>